<keyword evidence="3" id="KW-0285">Flavoprotein</keyword>
<dbReference type="InterPro" id="IPR016169">
    <property type="entry name" value="FAD-bd_PCMH_sub2"/>
</dbReference>
<dbReference type="AlphaFoldDB" id="A0AAP0GBY4"/>
<evidence type="ECO:0000256" key="3">
    <source>
        <dbReference type="ARBA" id="ARBA00022630"/>
    </source>
</evidence>
<dbReference type="InterPro" id="IPR016167">
    <property type="entry name" value="FAD-bd_PCMH_sub1"/>
</dbReference>
<proteinExistence type="inferred from homology"/>
<dbReference type="PROSITE" id="PS51387">
    <property type="entry name" value="FAD_PCMH"/>
    <property type="match status" value="1"/>
</dbReference>
<dbReference type="SUPFAM" id="SSF56176">
    <property type="entry name" value="FAD-binding/transporter-associated domain-like"/>
    <property type="match status" value="1"/>
</dbReference>
<keyword evidence="6" id="KW-0325">Glycoprotein</keyword>
<dbReference type="GO" id="GO:0071949">
    <property type="term" value="F:FAD binding"/>
    <property type="evidence" value="ECO:0007669"/>
    <property type="project" value="InterPro"/>
</dbReference>
<evidence type="ECO:0000313" key="10">
    <source>
        <dbReference type="Proteomes" id="UP001418222"/>
    </source>
</evidence>
<feature type="domain" description="FAD-binding PCMH-type" evidence="8">
    <location>
        <begin position="81"/>
        <end position="257"/>
    </location>
</feature>
<name>A0AAP0GBY4_9ASPA</name>
<gene>
    <name evidence="9" type="primary">CBDAS</name>
    <name evidence="9" type="ORF">KSP39_PZI003170</name>
</gene>
<reference evidence="9 10" key="1">
    <citation type="journal article" date="2022" name="Nat. Plants">
        <title>Genomes of leafy and leafless Platanthera orchids illuminate the evolution of mycoheterotrophy.</title>
        <authorList>
            <person name="Li M.H."/>
            <person name="Liu K.W."/>
            <person name="Li Z."/>
            <person name="Lu H.C."/>
            <person name="Ye Q.L."/>
            <person name="Zhang D."/>
            <person name="Wang J.Y."/>
            <person name="Li Y.F."/>
            <person name="Zhong Z.M."/>
            <person name="Liu X."/>
            <person name="Yu X."/>
            <person name="Liu D.K."/>
            <person name="Tu X.D."/>
            <person name="Liu B."/>
            <person name="Hao Y."/>
            <person name="Liao X.Y."/>
            <person name="Jiang Y.T."/>
            <person name="Sun W.H."/>
            <person name="Chen J."/>
            <person name="Chen Y.Q."/>
            <person name="Ai Y."/>
            <person name="Zhai J.W."/>
            <person name="Wu S.S."/>
            <person name="Zhou Z."/>
            <person name="Hsiao Y.Y."/>
            <person name="Wu W.L."/>
            <person name="Chen Y.Y."/>
            <person name="Lin Y.F."/>
            <person name="Hsu J.L."/>
            <person name="Li C.Y."/>
            <person name="Wang Z.W."/>
            <person name="Zhao X."/>
            <person name="Zhong W.Y."/>
            <person name="Ma X.K."/>
            <person name="Ma L."/>
            <person name="Huang J."/>
            <person name="Chen G.Z."/>
            <person name="Huang M.Z."/>
            <person name="Huang L."/>
            <person name="Peng D.H."/>
            <person name="Luo Y.B."/>
            <person name="Zou S.Q."/>
            <person name="Chen S.P."/>
            <person name="Lan S."/>
            <person name="Tsai W.C."/>
            <person name="Van de Peer Y."/>
            <person name="Liu Z.J."/>
        </authorList>
    </citation>
    <scope>NUCLEOTIDE SEQUENCE [LARGE SCALE GENOMIC DNA]</scope>
    <source>
        <strain evidence="9">Lor287</strain>
    </source>
</reference>
<feature type="signal peptide" evidence="7">
    <location>
        <begin position="1"/>
        <end position="28"/>
    </location>
</feature>
<keyword evidence="4 7" id="KW-0732">Signal</keyword>
<evidence type="ECO:0000256" key="1">
    <source>
        <dbReference type="ARBA" id="ARBA00001974"/>
    </source>
</evidence>
<evidence type="ECO:0000259" key="8">
    <source>
        <dbReference type="PROSITE" id="PS51387"/>
    </source>
</evidence>
<evidence type="ECO:0000313" key="9">
    <source>
        <dbReference type="EMBL" id="KAK8950875.1"/>
    </source>
</evidence>
<protein>
    <submittedName>
        <fullName evidence="9">Cannabidiolic acid synthase</fullName>
    </submittedName>
</protein>
<dbReference type="Gene3D" id="3.30.465.10">
    <property type="match status" value="1"/>
</dbReference>
<evidence type="ECO:0000256" key="2">
    <source>
        <dbReference type="ARBA" id="ARBA00005466"/>
    </source>
</evidence>
<dbReference type="Gene3D" id="3.30.43.10">
    <property type="entry name" value="Uridine Diphospho-n-acetylenolpyruvylglucosamine Reductase, domain 2"/>
    <property type="match status" value="1"/>
</dbReference>
<dbReference type="PANTHER" id="PTHR32448">
    <property type="entry name" value="OS08G0158400 PROTEIN"/>
    <property type="match status" value="1"/>
</dbReference>
<evidence type="ECO:0000256" key="5">
    <source>
        <dbReference type="ARBA" id="ARBA00022827"/>
    </source>
</evidence>
<keyword evidence="10" id="KW-1185">Reference proteome</keyword>
<comment type="similarity">
    <text evidence="2">Belongs to the oxygen-dependent FAD-linked oxidoreductase family.</text>
</comment>
<dbReference type="InterPro" id="IPR036318">
    <property type="entry name" value="FAD-bd_PCMH-like_sf"/>
</dbReference>
<accession>A0AAP0GBY4</accession>
<keyword evidence="5" id="KW-0274">FAD</keyword>
<dbReference type="Pfam" id="PF08031">
    <property type="entry name" value="BBE"/>
    <property type="match status" value="1"/>
</dbReference>
<dbReference type="InterPro" id="IPR016166">
    <property type="entry name" value="FAD-bd_PCMH"/>
</dbReference>
<evidence type="ECO:0000256" key="7">
    <source>
        <dbReference type="SAM" id="SignalP"/>
    </source>
</evidence>
<evidence type="ECO:0000256" key="4">
    <source>
        <dbReference type="ARBA" id="ARBA00022729"/>
    </source>
</evidence>
<dbReference type="InterPro" id="IPR006094">
    <property type="entry name" value="Oxid_FAD_bind_N"/>
</dbReference>
<feature type="chain" id="PRO_5042981065" evidence="7">
    <location>
        <begin position="29"/>
        <end position="538"/>
    </location>
</feature>
<dbReference type="Proteomes" id="UP001418222">
    <property type="component" value="Unassembled WGS sequence"/>
</dbReference>
<dbReference type="EMBL" id="JBBWWQ010000003">
    <property type="protein sequence ID" value="KAK8950875.1"/>
    <property type="molecule type" value="Genomic_DNA"/>
</dbReference>
<sequence>MKEKNFLLPLEISLLLSLSLAPFPSCPATINQNSILSTSQSFIECLNGNTSFPTNLIFTMNNKNYTALLFSSIHNRRTLTNSLKPLIIITPTEESHIQSSVSCSKKLNLLLRVRSGGHDYEGLSYASKNTPFFVVIDLRNLSSITIDSSGSTAWVQAGATLGELYYAIAMKSRVTAFSAGSCPTVGVGGHFSGGGTGTIMRAHGLAIDNIVDARIVNADGEVLDRESMGEDLFWALRGGGGASFGVILSYKIKLVHVPPKVTVFSITKTLLTEVTARLVSKFEEIAYRLDKRLYIYVILQLVREDNAGKRVQPTFNSLFLGEKEELLSLMEESFPELELNSKDCTEMSWIESMLYIAGHSSSSPLSVLLDRSFKSKSDFFTMPVSEGGWNEIFRWLLEENQLPIMIIEPLGGRVGEVSETETAFPHRKESLYGIQYVIEWTEEEEEEEGAKKTQEYLEWMRRFYEFMAPYVSRNPRGAYLNYRDLDLGVNEEGNTSYRNASLWGAAYFKGNFRRLSQVKTDVDPTNFFRNEQSIPLLF</sequence>
<comment type="caution">
    <text evidence="9">The sequence shown here is derived from an EMBL/GenBank/DDBJ whole genome shotgun (WGS) entry which is preliminary data.</text>
</comment>
<comment type="cofactor">
    <cofactor evidence="1">
        <name>FAD</name>
        <dbReference type="ChEBI" id="CHEBI:57692"/>
    </cofactor>
</comment>
<dbReference type="InterPro" id="IPR012951">
    <property type="entry name" value="BBE"/>
</dbReference>
<dbReference type="GO" id="GO:0016491">
    <property type="term" value="F:oxidoreductase activity"/>
    <property type="evidence" value="ECO:0007669"/>
    <property type="project" value="InterPro"/>
</dbReference>
<evidence type="ECO:0000256" key="6">
    <source>
        <dbReference type="ARBA" id="ARBA00023180"/>
    </source>
</evidence>
<dbReference type="Gene3D" id="3.40.462.20">
    <property type="match status" value="1"/>
</dbReference>
<organism evidence="9 10">
    <name type="scientific">Platanthera zijinensis</name>
    <dbReference type="NCBI Taxonomy" id="2320716"/>
    <lineage>
        <taxon>Eukaryota</taxon>
        <taxon>Viridiplantae</taxon>
        <taxon>Streptophyta</taxon>
        <taxon>Embryophyta</taxon>
        <taxon>Tracheophyta</taxon>
        <taxon>Spermatophyta</taxon>
        <taxon>Magnoliopsida</taxon>
        <taxon>Liliopsida</taxon>
        <taxon>Asparagales</taxon>
        <taxon>Orchidaceae</taxon>
        <taxon>Orchidoideae</taxon>
        <taxon>Orchideae</taxon>
        <taxon>Orchidinae</taxon>
        <taxon>Platanthera</taxon>
    </lineage>
</organism>
<dbReference type="Pfam" id="PF01565">
    <property type="entry name" value="FAD_binding_4"/>
    <property type="match status" value="1"/>
</dbReference>